<dbReference type="EMBL" id="KV441553">
    <property type="protein sequence ID" value="OAG04770.1"/>
    <property type="molecule type" value="Genomic_DNA"/>
</dbReference>
<sequence>MQGPPPPEAHMEHIVQNPAMDLFFLPDGRSLVLRDKRQTPEKPVGLKKQESLHAATKKPKENLHGNDANPTHFPSRVSCTQTNQAFEELEHDTHPARQKDGSQDDPKQKLGAKNGKRAVAFFDDERPYFVRLPHNKVERFPSATTITPAYIEALEKESGSVYHGECCNHSTCHLPDHMVGWSQYSGDYLVCPRRFDPELHKVLNPRSINRLTLGAYKHFQEAHRNEESVLLYHLPTIRMSSVNMVEMPVSLVNFVETLTAFEVQQILIGKLGIDRTGSQGWFLRPRNVFIPKYALWTDTYVAAPRRVSGCDAFEKSPSEDTGEFLGRLTDSAYYAFLCSEVTAARSPEGWYLALVPSTERHIYGLTPAMDIDSKSFRGVAYGGTSDLSVIGKSKDAVLEGERADNSELQAVDPPFFRMESKKHTPLKAFISHIGHRNKGGEISRVRWLASFDNTAPNGRSLGEIPRVRMSGHSKFAPTGPSTAYSRTMDQKRIDEEVRKALPSLQKNQMSQVHCCVDCVDCRWPTTKFGSSRTTKNPQPTVARHPMVMRRSTVHPIGFSPPRSKAPKVKLLKHSQPLSTSPHDMHRSDIVWNPNNRRHADSSTSLYQGVEGEDWFHVD</sequence>
<dbReference type="OrthoDB" id="10468716at2759"/>
<keyword evidence="3" id="KW-1185">Reference proteome</keyword>
<dbReference type="RefSeq" id="XP_018035135.1">
    <property type="nucleotide sequence ID" value="XM_018180253.1"/>
</dbReference>
<dbReference type="Proteomes" id="UP000077069">
    <property type="component" value="Unassembled WGS sequence"/>
</dbReference>
<protein>
    <submittedName>
        <fullName evidence="2">Uncharacterized protein</fullName>
    </submittedName>
</protein>
<reference evidence="2 3" key="1">
    <citation type="submission" date="2016-05" db="EMBL/GenBank/DDBJ databases">
        <title>Comparative analysis of secretome profiles of manganese(II)-oxidizing ascomycete fungi.</title>
        <authorList>
            <consortium name="DOE Joint Genome Institute"/>
            <person name="Zeiner C.A."/>
            <person name="Purvine S.O."/>
            <person name="Zink E.M."/>
            <person name="Wu S."/>
            <person name="Pasa-Tolic L."/>
            <person name="Chaput D.L."/>
            <person name="Haridas S."/>
            <person name="Grigoriev I.V."/>
            <person name="Santelli C.M."/>
            <person name="Hansel C.M."/>
        </authorList>
    </citation>
    <scope>NUCLEOTIDE SEQUENCE [LARGE SCALE GENOMIC DNA]</scope>
    <source>
        <strain evidence="2 3">AP3s5-JAC2a</strain>
    </source>
</reference>
<dbReference type="AlphaFoldDB" id="A0A177CDI9"/>
<feature type="region of interest" description="Disordered" evidence="1">
    <location>
        <begin position="33"/>
        <end position="76"/>
    </location>
</feature>
<name>A0A177CDI9_9PLEO</name>
<dbReference type="InParanoid" id="A0A177CDI9"/>
<feature type="region of interest" description="Disordered" evidence="1">
    <location>
        <begin position="91"/>
        <end position="113"/>
    </location>
</feature>
<evidence type="ECO:0000313" key="3">
    <source>
        <dbReference type="Proteomes" id="UP000077069"/>
    </source>
</evidence>
<proteinExistence type="predicted"/>
<evidence type="ECO:0000313" key="2">
    <source>
        <dbReference type="EMBL" id="OAG04770.1"/>
    </source>
</evidence>
<gene>
    <name evidence="2" type="ORF">CC84DRAFT_1176939</name>
</gene>
<organism evidence="2 3">
    <name type="scientific">Paraphaeosphaeria sporulosa</name>
    <dbReference type="NCBI Taxonomy" id="1460663"/>
    <lineage>
        <taxon>Eukaryota</taxon>
        <taxon>Fungi</taxon>
        <taxon>Dikarya</taxon>
        <taxon>Ascomycota</taxon>
        <taxon>Pezizomycotina</taxon>
        <taxon>Dothideomycetes</taxon>
        <taxon>Pleosporomycetidae</taxon>
        <taxon>Pleosporales</taxon>
        <taxon>Massarineae</taxon>
        <taxon>Didymosphaeriaceae</taxon>
        <taxon>Paraphaeosphaeria</taxon>
    </lineage>
</organism>
<dbReference type="GeneID" id="28763739"/>
<accession>A0A177CDI9</accession>
<evidence type="ECO:0000256" key="1">
    <source>
        <dbReference type="SAM" id="MobiDB-lite"/>
    </source>
</evidence>
<feature type="compositionally biased region" description="Basic and acidic residues" evidence="1">
    <location>
        <begin position="91"/>
        <end position="108"/>
    </location>
</feature>